<keyword evidence="4" id="KW-1185">Reference proteome</keyword>
<dbReference type="RefSeq" id="WP_249503376.1">
    <property type="nucleotide sequence ID" value="NZ_CP097253.1"/>
</dbReference>
<dbReference type="SMART" id="SM00850">
    <property type="entry name" value="LytTR"/>
    <property type="match status" value="1"/>
</dbReference>
<protein>
    <submittedName>
        <fullName evidence="3">LytTR family transcriptional regulator</fullName>
    </submittedName>
</protein>
<dbReference type="Pfam" id="PF04397">
    <property type="entry name" value="LytTR"/>
    <property type="match status" value="1"/>
</dbReference>
<proteinExistence type="predicted"/>
<reference evidence="3 4" key="1">
    <citation type="submission" date="2022-05" db="EMBL/GenBank/DDBJ databases">
        <title>S8-45 Sphingomonas ultraviolaceadurans.</title>
        <authorList>
            <person name="Liu Y."/>
        </authorList>
    </citation>
    <scope>NUCLEOTIDE SEQUENCE [LARGE SCALE GENOMIC DNA]</scope>
    <source>
        <strain evidence="3 4">S8-45</strain>
    </source>
</reference>
<gene>
    <name evidence="3" type="ORF">M1K48_11700</name>
</gene>
<dbReference type="InterPro" id="IPR007492">
    <property type="entry name" value="LytTR_DNA-bd_dom"/>
</dbReference>
<dbReference type="Proteomes" id="UP000831921">
    <property type="component" value="Chromosome"/>
</dbReference>
<name>A0ABY5MV25_9SPHN</name>
<organism evidence="3 4">
    <name type="scientific">Sphingomonas glaciei</name>
    <dbReference type="NCBI Taxonomy" id="2938948"/>
    <lineage>
        <taxon>Bacteria</taxon>
        <taxon>Pseudomonadati</taxon>
        <taxon>Pseudomonadota</taxon>
        <taxon>Alphaproteobacteria</taxon>
        <taxon>Sphingomonadales</taxon>
        <taxon>Sphingomonadaceae</taxon>
        <taxon>Sphingomonas</taxon>
    </lineage>
</organism>
<accession>A0ABY5MV25</accession>
<feature type="region of interest" description="Disordered" evidence="1">
    <location>
        <begin position="211"/>
        <end position="231"/>
    </location>
</feature>
<sequence length="231" mass="26043">MTRLNVVVCLAFDHRASVEGLGKFKECVLRCPFVESAMEVTGTFDLIVQGSCDSLTEYTQNMELIRPQLAQYVSRLDANFISKKVEVRSGEGTESALWLPCDGGRRRVEACLIDKVVAEGDYMRVHVGKWNCLVHLTMQRLYQTLGHSGFIKLHRSWLVRVGFIDRVIHEKHRWLARLRDGTNVTVAKSHVHDVLQLMTAESSTAEVNSAIRSQRNDGASPIEEESKISIS</sequence>
<evidence type="ECO:0000313" key="3">
    <source>
        <dbReference type="EMBL" id="UUR07590.1"/>
    </source>
</evidence>
<dbReference type="EMBL" id="CP097253">
    <property type="protein sequence ID" value="UUR07590.1"/>
    <property type="molecule type" value="Genomic_DNA"/>
</dbReference>
<evidence type="ECO:0000256" key="1">
    <source>
        <dbReference type="SAM" id="MobiDB-lite"/>
    </source>
</evidence>
<dbReference type="Gene3D" id="2.40.50.1020">
    <property type="entry name" value="LytTr DNA-binding domain"/>
    <property type="match status" value="1"/>
</dbReference>
<dbReference type="PROSITE" id="PS50930">
    <property type="entry name" value="HTH_LYTTR"/>
    <property type="match status" value="1"/>
</dbReference>
<evidence type="ECO:0000259" key="2">
    <source>
        <dbReference type="PROSITE" id="PS50930"/>
    </source>
</evidence>
<feature type="domain" description="HTH LytTR-type" evidence="2">
    <location>
        <begin position="116"/>
        <end position="200"/>
    </location>
</feature>
<evidence type="ECO:0000313" key="4">
    <source>
        <dbReference type="Proteomes" id="UP000831921"/>
    </source>
</evidence>